<dbReference type="InterPro" id="IPR052578">
    <property type="entry name" value="PI_Transfer_CRAL-TRIO"/>
</dbReference>
<dbReference type="SUPFAM" id="SSF52087">
    <property type="entry name" value="CRAL/TRIO domain"/>
    <property type="match status" value="1"/>
</dbReference>
<dbReference type="Pfam" id="PF03765">
    <property type="entry name" value="CRAL_TRIO_N"/>
    <property type="match status" value="1"/>
</dbReference>
<dbReference type="Pfam" id="PF00650">
    <property type="entry name" value="CRAL_TRIO"/>
    <property type="match status" value="1"/>
</dbReference>
<dbReference type="GeneID" id="64691830"/>
<feature type="region of interest" description="Disordered" evidence="1">
    <location>
        <begin position="1"/>
        <end position="20"/>
    </location>
</feature>
<dbReference type="InterPro" id="IPR036273">
    <property type="entry name" value="CRAL/TRIO_N_dom_sf"/>
</dbReference>
<reference evidence="3" key="1">
    <citation type="journal article" date="2020" name="New Phytol.">
        <title>Comparative genomics reveals dynamic genome evolution in host specialist ectomycorrhizal fungi.</title>
        <authorList>
            <person name="Lofgren L.A."/>
            <person name="Nguyen N.H."/>
            <person name="Vilgalys R."/>
            <person name="Ruytinx J."/>
            <person name="Liao H.L."/>
            <person name="Branco S."/>
            <person name="Kuo A."/>
            <person name="LaButti K."/>
            <person name="Lipzen A."/>
            <person name="Andreopoulos W."/>
            <person name="Pangilinan J."/>
            <person name="Riley R."/>
            <person name="Hundley H."/>
            <person name="Na H."/>
            <person name="Barry K."/>
            <person name="Grigoriev I.V."/>
            <person name="Stajich J.E."/>
            <person name="Kennedy P.G."/>
        </authorList>
    </citation>
    <scope>NUCLEOTIDE SEQUENCE</scope>
    <source>
        <strain evidence="3">FC423</strain>
    </source>
</reference>
<evidence type="ECO:0000313" key="4">
    <source>
        <dbReference type="Proteomes" id="UP000823399"/>
    </source>
</evidence>
<organism evidence="3 4">
    <name type="scientific">Suillus discolor</name>
    <dbReference type="NCBI Taxonomy" id="1912936"/>
    <lineage>
        <taxon>Eukaryota</taxon>
        <taxon>Fungi</taxon>
        <taxon>Dikarya</taxon>
        <taxon>Basidiomycota</taxon>
        <taxon>Agaricomycotina</taxon>
        <taxon>Agaricomycetes</taxon>
        <taxon>Agaricomycetidae</taxon>
        <taxon>Boletales</taxon>
        <taxon>Suillineae</taxon>
        <taxon>Suillaceae</taxon>
        <taxon>Suillus</taxon>
    </lineage>
</organism>
<dbReference type="CDD" id="cd00170">
    <property type="entry name" value="SEC14"/>
    <property type="match status" value="1"/>
</dbReference>
<dbReference type="EMBL" id="JABBWM010000071">
    <property type="protein sequence ID" value="KAG2096060.1"/>
    <property type="molecule type" value="Genomic_DNA"/>
</dbReference>
<dbReference type="Gene3D" id="3.40.525.10">
    <property type="entry name" value="CRAL-TRIO lipid binding domain"/>
    <property type="match status" value="1"/>
</dbReference>
<feature type="domain" description="CRAL-TRIO" evidence="2">
    <location>
        <begin position="117"/>
        <end position="277"/>
    </location>
</feature>
<dbReference type="RefSeq" id="XP_041288067.1">
    <property type="nucleotide sequence ID" value="XM_041429571.1"/>
</dbReference>
<proteinExistence type="predicted"/>
<dbReference type="SMART" id="SM01100">
    <property type="entry name" value="CRAL_TRIO_N"/>
    <property type="match status" value="1"/>
</dbReference>
<dbReference type="InterPro" id="IPR036865">
    <property type="entry name" value="CRAL-TRIO_dom_sf"/>
</dbReference>
<dbReference type="Proteomes" id="UP000823399">
    <property type="component" value="Unassembled WGS sequence"/>
</dbReference>
<dbReference type="OrthoDB" id="75724at2759"/>
<dbReference type="AlphaFoldDB" id="A0A9P7EZ15"/>
<dbReference type="SMART" id="SM00516">
    <property type="entry name" value="SEC14"/>
    <property type="match status" value="1"/>
</dbReference>
<dbReference type="PANTHER" id="PTHR45824">
    <property type="entry name" value="GH16843P"/>
    <property type="match status" value="1"/>
</dbReference>
<comment type="caution">
    <text evidence="3">The sequence shown here is derived from an EMBL/GenBank/DDBJ whole genome shotgun (WGS) entry which is preliminary data.</text>
</comment>
<protein>
    <submittedName>
        <fullName evidence="3">CRAL TRIO domain-containing protein</fullName>
    </submittedName>
</protein>
<dbReference type="InterPro" id="IPR001251">
    <property type="entry name" value="CRAL-TRIO_dom"/>
</dbReference>
<dbReference type="SUPFAM" id="SSF46938">
    <property type="entry name" value="CRAL/TRIO N-terminal domain"/>
    <property type="match status" value="1"/>
</dbReference>
<keyword evidence="4" id="KW-1185">Reference proteome</keyword>
<dbReference type="GO" id="GO:0008526">
    <property type="term" value="F:phosphatidylinositol transfer activity"/>
    <property type="evidence" value="ECO:0007669"/>
    <property type="project" value="TreeGrafter"/>
</dbReference>
<dbReference type="PANTHER" id="PTHR45824:SF29">
    <property type="entry name" value="GH16843P"/>
    <property type="match status" value="1"/>
</dbReference>
<name>A0A9P7EZ15_9AGAM</name>
<accession>A0A9P7EZ15</accession>
<dbReference type="InterPro" id="IPR011074">
    <property type="entry name" value="CRAL/TRIO_N_dom"/>
</dbReference>
<evidence type="ECO:0000313" key="3">
    <source>
        <dbReference type="EMBL" id="KAG2096060.1"/>
    </source>
</evidence>
<gene>
    <name evidence="3" type="ORF">F5147DRAFT_392614</name>
</gene>
<evidence type="ECO:0000256" key="1">
    <source>
        <dbReference type="SAM" id="MobiDB-lite"/>
    </source>
</evidence>
<sequence>MSVHLPLPVPTRSHEIAPPSALSEKNQTSYDCVLEHFTAVDYSLPNVSQEKAALTVDEKFWLSYECLLRFLRATNWNADTTIKRLEDTLKWRREFGIYDKITPECVEPEATTGKAFLFGYDTRGRPAIYVSPSKVGAEESLRTMQLMVWMAERAFDLMGPGVETLALLVDYADSTKNPTFGLCRSTLDIIQTHYPERLGLALVAHLPWLLNAFIALLMPFMDPYTRQKLVFNPVINENGLFRTTADAEAWDADSISRVFEPDQLIQEGWNGSQQFTYSHCLYWEALVKLCEERRSSMFVVWHRMGGKVGIKEWDVKVAVRDETVDAHVDVDGALTESGQLSHEEVAAKQSLSIDLSFPAY</sequence>
<evidence type="ECO:0000259" key="2">
    <source>
        <dbReference type="PROSITE" id="PS50191"/>
    </source>
</evidence>
<dbReference type="PROSITE" id="PS50191">
    <property type="entry name" value="CRAL_TRIO"/>
    <property type="match status" value="1"/>
</dbReference>